<evidence type="ECO:0000256" key="5">
    <source>
        <dbReference type="SAM" id="Phobius"/>
    </source>
</evidence>
<dbReference type="PROSITE" id="PS50850">
    <property type="entry name" value="MFS"/>
    <property type="match status" value="1"/>
</dbReference>
<sequence>MTEIRHAESFATARVKTLVAVMFCYLFYYTGRQNFGFAIPGISEELGLSKAQLGWCSTALLWSYAIGQAINGQLADRFGGKSLMTLGGMLSFIMNWITSFAGGLAGVMVPWAGNGFVQSMGWAPGSRILSNWWDRAHRGRVYGWYVFAAGMSSVVTYCLAAVAVDHGWRWIFRGPVVLMLVGCGVFWLVVRERPSKAGFADLPDEPDTAREMLHPERHLTWWERYKCGFACMPFLIGCAAIGFQNLARYGLLVWVPVHFLGENWKDSPQKWVSVALPVGMAFGAISAGWISDRVFGGKRALPVIIFLSIAAVCAGGMAMLDRTSLLALPLLFLTGFFVYGPQSAFWALCPDLLGKRLAGTGTGMMNFFAYLFAGLGEPLIGYLIESNHSTHMVFPVVAVACALGAILMSFIRKTA</sequence>
<dbReference type="Proteomes" id="UP001320876">
    <property type="component" value="Unassembled WGS sequence"/>
</dbReference>
<evidence type="ECO:0000256" key="3">
    <source>
        <dbReference type="ARBA" id="ARBA00022989"/>
    </source>
</evidence>
<keyword evidence="4 5" id="KW-0472">Membrane</keyword>
<feature type="transmembrane region" description="Helical" evidence="5">
    <location>
        <begin position="170"/>
        <end position="190"/>
    </location>
</feature>
<feature type="transmembrane region" description="Helical" evidence="5">
    <location>
        <begin position="301"/>
        <end position="320"/>
    </location>
</feature>
<feature type="transmembrane region" description="Helical" evidence="5">
    <location>
        <begin position="367"/>
        <end position="384"/>
    </location>
</feature>
<keyword evidence="2 5" id="KW-0812">Transmembrane</keyword>
<dbReference type="PANTHER" id="PTHR43826:SF3">
    <property type="entry name" value="GLUCOSE-6-PHOSPHATE EXCHANGER SLC37A4"/>
    <property type="match status" value="1"/>
</dbReference>
<dbReference type="InterPro" id="IPR000849">
    <property type="entry name" value="Sugar_P_transporter"/>
</dbReference>
<dbReference type="Pfam" id="PF07690">
    <property type="entry name" value="MFS_1"/>
    <property type="match status" value="1"/>
</dbReference>
<dbReference type="InterPro" id="IPR011701">
    <property type="entry name" value="MFS"/>
</dbReference>
<dbReference type="InterPro" id="IPR020846">
    <property type="entry name" value="MFS_dom"/>
</dbReference>
<evidence type="ECO:0000256" key="1">
    <source>
        <dbReference type="ARBA" id="ARBA00004127"/>
    </source>
</evidence>
<evidence type="ECO:0000256" key="4">
    <source>
        <dbReference type="ARBA" id="ARBA00023136"/>
    </source>
</evidence>
<dbReference type="Gene3D" id="1.20.1250.20">
    <property type="entry name" value="MFS general substrate transporter like domains"/>
    <property type="match status" value="2"/>
</dbReference>
<comment type="caution">
    <text evidence="7">The sequence shown here is derived from an EMBL/GenBank/DDBJ whole genome shotgun (WGS) entry which is preliminary data.</text>
</comment>
<reference evidence="7 8" key="1">
    <citation type="submission" date="2022-10" db="EMBL/GenBank/DDBJ databases">
        <title>Luteolibacter arcticus strain CCTCC AB 2014275, whole genome shotgun sequencing project.</title>
        <authorList>
            <person name="Zhao G."/>
            <person name="Shen L."/>
        </authorList>
    </citation>
    <scope>NUCLEOTIDE SEQUENCE [LARGE SCALE GENOMIC DNA]</scope>
    <source>
        <strain evidence="7 8">CCTCC AB 2014275</strain>
    </source>
</reference>
<dbReference type="SUPFAM" id="SSF103473">
    <property type="entry name" value="MFS general substrate transporter"/>
    <property type="match status" value="1"/>
</dbReference>
<keyword evidence="3 5" id="KW-1133">Transmembrane helix</keyword>
<dbReference type="InterPro" id="IPR036259">
    <property type="entry name" value="MFS_trans_sf"/>
</dbReference>
<dbReference type="PANTHER" id="PTHR43826">
    <property type="entry name" value="GLUCOSE-6-PHOSPHATE EXCHANGER SLC37A4"/>
    <property type="match status" value="1"/>
</dbReference>
<accession>A0ABT3GQX9</accession>
<feature type="domain" description="Major facilitator superfamily (MFS) profile" evidence="6">
    <location>
        <begin position="17"/>
        <end position="415"/>
    </location>
</feature>
<feature type="transmembrane region" description="Helical" evidence="5">
    <location>
        <begin position="390"/>
        <end position="411"/>
    </location>
</feature>
<feature type="transmembrane region" description="Helical" evidence="5">
    <location>
        <begin position="142"/>
        <end position="164"/>
    </location>
</feature>
<feature type="transmembrane region" description="Helical" evidence="5">
    <location>
        <begin position="326"/>
        <end position="347"/>
    </location>
</feature>
<proteinExistence type="predicted"/>
<feature type="transmembrane region" description="Helical" evidence="5">
    <location>
        <begin position="227"/>
        <end position="251"/>
    </location>
</feature>
<name>A0ABT3GQX9_9BACT</name>
<keyword evidence="8" id="KW-1185">Reference proteome</keyword>
<feature type="transmembrane region" description="Helical" evidence="5">
    <location>
        <begin position="51"/>
        <end position="71"/>
    </location>
</feature>
<evidence type="ECO:0000256" key="2">
    <source>
        <dbReference type="ARBA" id="ARBA00022692"/>
    </source>
</evidence>
<comment type="subcellular location">
    <subcellularLocation>
        <location evidence="1">Endomembrane system</location>
        <topology evidence="1">Multi-pass membrane protein</topology>
    </subcellularLocation>
</comment>
<evidence type="ECO:0000313" key="7">
    <source>
        <dbReference type="EMBL" id="MCW1925930.1"/>
    </source>
</evidence>
<dbReference type="PIRSF" id="PIRSF002808">
    <property type="entry name" value="Hexose_phosphate_transp"/>
    <property type="match status" value="1"/>
</dbReference>
<organism evidence="7 8">
    <name type="scientific">Luteolibacter arcticus</name>
    <dbReference type="NCBI Taxonomy" id="1581411"/>
    <lineage>
        <taxon>Bacteria</taxon>
        <taxon>Pseudomonadati</taxon>
        <taxon>Verrucomicrobiota</taxon>
        <taxon>Verrucomicrobiia</taxon>
        <taxon>Verrucomicrobiales</taxon>
        <taxon>Verrucomicrobiaceae</taxon>
        <taxon>Luteolibacter</taxon>
    </lineage>
</organism>
<protein>
    <submittedName>
        <fullName evidence="7">MFS transporter</fullName>
    </submittedName>
</protein>
<dbReference type="InterPro" id="IPR051337">
    <property type="entry name" value="OPA_Antiporter"/>
</dbReference>
<dbReference type="EMBL" id="JAPDDT010000019">
    <property type="protein sequence ID" value="MCW1925930.1"/>
    <property type="molecule type" value="Genomic_DNA"/>
</dbReference>
<evidence type="ECO:0000313" key="8">
    <source>
        <dbReference type="Proteomes" id="UP001320876"/>
    </source>
</evidence>
<evidence type="ECO:0000259" key="6">
    <source>
        <dbReference type="PROSITE" id="PS50850"/>
    </source>
</evidence>
<feature type="transmembrane region" description="Helical" evidence="5">
    <location>
        <begin position="83"/>
        <end position="105"/>
    </location>
</feature>
<feature type="transmembrane region" description="Helical" evidence="5">
    <location>
        <begin position="271"/>
        <end position="289"/>
    </location>
</feature>
<dbReference type="RefSeq" id="WP_264490039.1">
    <property type="nucleotide sequence ID" value="NZ_JAPDDT010000019.1"/>
</dbReference>
<feature type="transmembrane region" description="Helical" evidence="5">
    <location>
        <begin position="12"/>
        <end position="31"/>
    </location>
</feature>
<gene>
    <name evidence="7" type="ORF">OKA05_25450</name>
</gene>